<evidence type="ECO:0000256" key="1">
    <source>
        <dbReference type="SAM" id="MobiDB-lite"/>
    </source>
</evidence>
<dbReference type="EMBL" id="DS985221">
    <property type="protein sequence ID" value="EEY20541.1"/>
    <property type="molecule type" value="Genomic_DNA"/>
</dbReference>
<name>C9SP26_VERA1</name>
<dbReference type="RefSeq" id="XP_003003089.1">
    <property type="nucleotide sequence ID" value="XM_003003043.1"/>
</dbReference>
<dbReference type="KEGG" id="val:VDBG_06651"/>
<evidence type="ECO:0000313" key="3">
    <source>
        <dbReference type="Proteomes" id="UP000008698"/>
    </source>
</evidence>
<feature type="compositionally biased region" description="Polar residues" evidence="1">
    <location>
        <begin position="222"/>
        <end position="241"/>
    </location>
</feature>
<organism evidence="3">
    <name type="scientific">Verticillium alfalfae (strain VaMs.102 / ATCC MYA-4576 / FGSC 10136)</name>
    <name type="common">Verticillium wilt of alfalfa</name>
    <name type="synonym">Verticillium albo-atrum</name>
    <dbReference type="NCBI Taxonomy" id="526221"/>
    <lineage>
        <taxon>Eukaryota</taxon>
        <taxon>Fungi</taxon>
        <taxon>Dikarya</taxon>
        <taxon>Ascomycota</taxon>
        <taxon>Pezizomycotina</taxon>
        <taxon>Sordariomycetes</taxon>
        <taxon>Hypocreomycetidae</taxon>
        <taxon>Glomerellales</taxon>
        <taxon>Plectosphaerellaceae</taxon>
        <taxon>Verticillium</taxon>
    </lineage>
</organism>
<dbReference type="GeneID" id="9537132"/>
<dbReference type="AlphaFoldDB" id="C9SP26"/>
<dbReference type="Proteomes" id="UP000008698">
    <property type="component" value="Unassembled WGS sequence"/>
</dbReference>
<dbReference type="HOGENOM" id="CLU_1074420_0_0_1"/>
<evidence type="ECO:0000313" key="2">
    <source>
        <dbReference type="EMBL" id="EEY20541.1"/>
    </source>
</evidence>
<protein>
    <submittedName>
        <fullName evidence="2">Predicted protein</fullName>
    </submittedName>
</protein>
<proteinExistence type="predicted"/>
<accession>C9SP26</accession>
<keyword evidence="3" id="KW-1185">Reference proteome</keyword>
<gene>
    <name evidence="2" type="ORF">VDBG_06651</name>
</gene>
<reference evidence="3" key="1">
    <citation type="journal article" date="2011" name="PLoS Pathog.">
        <title>Comparative genomics yields insights into niche adaptation of plant vascular wilt pathogens.</title>
        <authorList>
            <person name="Klosterman S.J."/>
            <person name="Subbarao K.V."/>
            <person name="Kang S."/>
            <person name="Veronese P."/>
            <person name="Gold S.E."/>
            <person name="Thomma B.P.H.J."/>
            <person name="Chen Z."/>
            <person name="Henrissat B."/>
            <person name="Lee Y.-H."/>
            <person name="Park J."/>
            <person name="Garcia-Pedrajas M.D."/>
            <person name="Barbara D.J."/>
            <person name="Anchieta A."/>
            <person name="de Jonge R."/>
            <person name="Santhanam P."/>
            <person name="Maruthachalam K."/>
            <person name="Atallah Z."/>
            <person name="Amyotte S.G."/>
            <person name="Paz Z."/>
            <person name="Inderbitzin P."/>
            <person name="Hayes R.J."/>
            <person name="Heiman D.I."/>
            <person name="Young S."/>
            <person name="Zeng Q."/>
            <person name="Engels R."/>
            <person name="Galagan J."/>
            <person name="Cuomo C.A."/>
            <person name="Dobinson K.F."/>
            <person name="Ma L.-J."/>
        </authorList>
    </citation>
    <scope>NUCLEOTIDE SEQUENCE [LARGE SCALE GENOMIC DNA]</scope>
    <source>
        <strain evidence="3">VaMs.102 / ATCC MYA-4576 / FGSC 10136</strain>
    </source>
</reference>
<sequence length="259" mass="27963">MAQAGEKNLQKNSIEKLALDSRPKLDRCLSGPGEVESSAGMRGGNRARYLLETRRGPLPQVQLTFQVVAAAAPRLLRPCGLGSPVECLVLRDPWHERQRLRNAHDDAREEPWASSRGKYIKGVHVPACHWSQALGDRQTLPCLSIVLPRSTSIDHSSSSSTSPTPSLSSSCCCIAPPTSCPVLSTYLPACYYLPIFGTSPDKNPRPRALLLINNKPALLVSGTGNETTSHQTRNAPSSELPSSGRMAVLKGLPTTPLQL</sequence>
<feature type="region of interest" description="Disordered" evidence="1">
    <location>
        <begin position="221"/>
        <end position="244"/>
    </location>
</feature>